<dbReference type="OrthoDB" id="2654095at2759"/>
<proteinExistence type="predicted"/>
<feature type="compositionally biased region" description="Polar residues" evidence="1">
    <location>
        <begin position="11"/>
        <end position="30"/>
    </location>
</feature>
<evidence type="ECO:0000256" key="1">
    <source>
        <dbReference type="SAM" id="MobiDB-lite"/>
    </source>
</evidence>
<name>A0A0D0A1Y9_9AGAM</name>
<protein>
    <submittedName>
        <fullName evidence="2">Unplaced genomic scaffold CY34scaffold_1227, whole genome shotgun sequence</fullName>
    </submittedName>
</protein>
<dbReference type="EMBL" id="KN836358">
    <property type="protein sequence ID" value="KIK32174.1"/>
    <property type="molecule type" value="Genomic_DNA"/>
</dbReference>
<dbReference type="HOGENOM" id="CLU_1983033_0_0_1"/>
<dbReference type="AlphaFoldDB" id="A0A0D0A1Y9"/>
<organism evidence="2 3">
    <name type="scientific">Suillus luteus UH-Slu-Lm8-n1</name>
    <dbReference type="NCBI Taxonomy" id="930992"/>
    <lineage>
        <taxon>Eukaryota</taxon>
        <taxon>Fungi</taxon>
        <taxon>Dikarya</taxon>
        <taxon>Basidiomycota</taxon>
        <taxon>Agaricomycotina</taxon>
        <taxon>Agaricomycetes</taxon>
        <taxon>Agaricomycetidae</taxon>
        <taxon>Boletales</taxon>
        <taxon>Suillineae</taxon>
        <taxon>Suillaceae</taxon>
        <taxon>Suillus</taxon>
    </lineage>
</organism>
<keyword evidence="3" id="KW-1185">Reference proteome</keyword>
<dbReference type="InParanoid" id="A0A0D0A1Y9"/>
<sequence>MPESSDKENLNSHNRLRSQSPETGGDSTQVKRAKRQLNRRFPLPAPGHPSHPPIFCNIANTGDILSPQTPDPIPFHQTPARLIVSHNYMRRLVADRWDAEARHCEEARKAQLLEVQLATHGITELE</sequence>
<accession>A0A0D0A1Y9</accession>
<gene>
    <name evidence="2" type="ORF">CY34DRAFT_19230</name>
</gene>
<feature type="compositionally biased region" description="Pro residues" evidence="1">
    <location>
        <begin position="43"/>
        <end position="52"/>
    </location>
</feature>
<reference evidence="3" key="2">
    <citation type="submission" date="2015-01" db="EMBL/GenBank/DDBJ databases">
        <title>Evolutionary Origins and Diversification of the Mycorrhizal Mutualists.</title>
        <authorList>
            <consortium name="DOE Joint Genome Institute"/>
            <consortium name="Mycorrhizal Genomics Consortium"/>
            <person name="Kohler A."/>
            <person name="Kuo A."/>
            <person name="Nagy L.G."/>
            <person name="Floudas D."/>
            <person name="Copeland A."/>
            <person name="Barry K.W."/>
            <person name="Cichocki N."/>
            <person name="Veneault-Fourrey C."/>
            <person name="LaButti K."/>
            <person name="Lindquist E.A."/>
            <person name="Lipzen A."/>
            <person name="Lundell T."/>
            <person name="Morin E."/>
            <person name="Murat C."/>
            <person name="Riley R."/>
            <person name="Ohm R."/>
            <person name="Sun H."/>
            <person name="Tunlid A."/>
            <person name="Henrissat B."/>
            <person name="Grigoriev I.V."/>
            <person name="Hibbett D.S."/>
            <person name="Martin F."/>
        </authorList>
    </citation>
    <scope>NUCLEOTIDE SEQUENCE [LARGE SCALE GENOMIC DNA]</scope>
    <source>
        <strain evidence="3">UH-Slu-Lm8-n1</strain>
    </source>
</reference>
<evidence type="ECO:0000313" key="3">
    <source>
        <dbReference type="Proteomes" id="UP000054485"/>
    </source>
</evidence>
<reference evidence="2 3" key="1">
    <citation type="submission" date="2014-04" db="EMBL/GenBank/DDBJ databases">
        <authorList>
            <consortium name="DOE Joint Genome Institute"/>
            <person name="Kuo A."/>
            <person name="Ruytinx J."/>
            <person name="Rineau F."/>
            <person name="Colpaert J."/>
            <person name="Kohler A."/>
            <person name="Nagy L.G."/>
            <person name="Floudas D."/>
            <person name="Copeland A."/>
            <person name="Barry K.W."/>
            <person name="Cichocki N."/>
            <person name="Veneault-Fourrey C."/>
            <person name="LaButti K."/>
            <person name="Lindquist E.A."/>
            <person name="Lipzen A."/>
            <person name="Lundell T."/>
            <person name="Morin E."/>
            <person name="Murat C."/>
            <person name="Sun H."/>
            <person name="Tunlid A."/>
            <person name="Henrissat B."/>
            <person name="Grigoriev I.V."/>
            <person name="Hibbett D.S."/>
            <person name="Martin F."/>
            <person name="Nordberg H.P."/>
            <person name="Cantor M.N."/>
            <person name="Hua S.X."/>
        </authorList>
    </citation>
    <scope>NUCLEOTIDE SEQUENCE [LARGE SCALE GENOMIC DNA]</scope>
    <source>
        <strain evidence="2 3">UH-Slu-Lm8-n1</strain>
    </source>
</reference>
<evidence type="ECO:0000313" key="2">
    <source>
        <dbReference type="EMBL" id="KIK32174.1"/>
    </source>
</evidence>
<feature type="region of interest" description="Disordered" evidence="1">
    <location>
        <begin position="1"/>
        <end position="73"/>
    </location>
</feature>
<dbReference type="Proteomes" id="UP000054485">
    <property type="component" value="Unassembled WGS sequence"/>
</dbReference>
<feature type="compositionally biased region" description="Basic and acidic residues" evidence="1">
    <location>
        <begin position="1"/>
        <end position="10"/>
    </location>
</feature>